<feature type="compositionally biased region" description="Low complexity" evidence="1">
    <location>
        <begin position="67"/>
        <end position="81"/>
    </location>
</feature>
<organism evidence="2 3">
    <name type="scientific">Ridgeia piscesae</name>
    <name type="common">Tubeworm</name>
    <dbReference type="NCBI Taxonomy" id="27915"/>
    <lineage>
        <taxon>Eukaryota</taxon>
        <taxon>Metazoa</taxon>
        <taxon>Spiralia</taxon>
        <taxon>Lophotrochozoa</taxon>
        <taxon>Annelida</taxon>
        <taxon>Polychaeta</taxon>
        <taxon>Sedentaria</taxon>
        <taxon>Canalipalpata</taxon>
        <taxon>Sabellida</taxon>
        <taxon>Siboglinidae</taxon>
        <taxon>Ridgeia</taxon>
    </lineage>
</organism>
<protein>
    <submittedName>
        <fullName evidence="2">Uncharacterized protein</fullName>
    </submittedName>
</protein>
<keyword evidence="3" id="KW-1185">Reference proteome</keyword>
<accession>A0AAD9KNM6</accession>
<dbReference type="EMBL" id="JAODUO010000849">
    <property type="protein sequence ID" value="KAK2173773.1"/>
    <property type="molecule type" value="Genomic_DNA"/>
</dbReference>
<comment type="caution">
    <text evidence="2">The sequence shown here is derived from an EMBL/GenBank/DDBJ whole genome shotgun (WGS) entry which is preliminary data.</text>
</comment>
<dbReference type="Proteomes" id="UP001209878">
    <property type="component" value="Unassembled WGS sequence"/>
</dbReference>
<evidence type="ECO:0000313" key="3">
    <source>
        <dbReference type="Proteomes" id="UP001209878"/>
    </source>
</evidence>
<reference evidence="2" key="1">
    <citation type="journal article" date="2023" name="Mol. Biol. Evol.">
        <title>Third-Generation Sequencing Reveals the Adaptive Role of the Epigenome in Three Deep-Sea Polychaetes.</title>
        <authorList>
            <person name="Perez M."/>
            <person name="Aroh O."/>
            <person name="Sun Y."/>
            <person name="Lan Y."/>
            <person name="Juniper S.K."/>
            <person name="Young C.R."/>
            <person name="Angers B."/>
            <person name="Qian P.Y."/>
        </authorList>
    </citation>
    <scope>NUCLEOTIDE SEQUENCE</scope>
    <source>
        <strain evidence="2">R07B-5</strain>
    </source>
</reference>
<feature type="region of interest" description="Disordered" evidence="1">
    <location>
        <begin position="240"/>
        <end position="280"/>
    </location>
</feature>
<name>A0AAD9KNM6_RIDPI</name>
<dbReference type="AlphaFoldDB" id="A0AAD9KNM6"/>
<evidence type="ECO:0000313" key="2">
    <source>
        <dbReference type="EMBL" id="KAK2173773.1"/>
    </source>
</evidence>
<feature type="region of interest" description="Disordered" evidence="1">
    <location>
        <begin position="58"/>
        <end position="91"/>
    </location>
</feature>
<proteinExistence type="predicted"/>
<feature type="compositionally biased region" description="Basic and acidic residues" evidence="1">
    <location>
        <begin position="269"/>
        <end position="280"/>
    </location>
</feature>
<evidence type="ECO:0000256" key="1">
    <source>
        <dbReference type="SAM" id="MobiDB-lite"/>
    </source>
</evidence>
<gene>
    <name evidence="2" type="ORF">NP493_850g01024</name>
</gene>
<sequence length="280" mass="31122">MLNMADGCMVTSQTEGRDDDPFANFSFMPPKPVGRLRAFTRRSKYRAMAEFRGTRERLGSETSLATLSGSRSRLDSSRLMSMQEDARSRRISSEVMKHRLYESVVTSPRRRRVSVHAGYYGGQIVNDMMTSSQGYSKAFMIQSLPVTPAHSQHPSPEGSPTMLRKFTYGYFSRGATPRERTPSEEDMCVDTDIPEEDSWKGLASMFKPQPRCIPAVDSSCHSYVCSVDEEMANGAAKGGGMAVDGGLVLEAPPRAKMSKKRTRSPASRALEDDRRHSPVN</sequence>